<dbReference type="EMBL" id="JBAHYK010002066">
    <property type="protein sequence ID" value="KAL0565934.1"/>
    <property type="molecule type" value="Genomic_DNA"/>
</dbReference>
<feature type="compositionally biased region" description="Polar residues" evidence="1">
    <location>
        <begin position="54"/>
        <end position="69"/>
    </location>
</feature>
<organism evidence="2 3">
    <name type="scientific">Marasmius crinis-equi</name>
    <dbReference type="NCBI Taxonomy" id="585013"/>
    <lineage>
        <taxon>Eukaryota</taxon>
        <taxon>Fungi</taxon>
        <taxon>Dikarya</taxon>
        <taxon>Basidiomycota</taxon>
        <taxon>Agaricomycotina</taxon>
        <taxon>Agaricomycetes</taxon>
        <taxon>Agaricomycetidae</taxon>
        <taxon>Agaricales</taxon>
        <taxon>Marasmiineae</taxon>
        <taxon>Marasmiaceae</taxon>
        <taxon>Marasmius</taxon>
    </lineage>
</organism>
<proteinExistence type="predicted"/>
<reference evidence="2 3" key="1">
    <citation type="submission" date="2024-02" db="EMBL/GenBank/DDBJ databases">
        <title>A draft genome for the cacao thread blight pathogen Marasmius crinis-equi.</title>
        <authorList>
            <person name="Cohen S.P."/>
            <person name="Baruah I.K."/>
            <person name="Amoako-Attah I."/>
            <person name="Bukari Y."/>
            <person name="Meinhardt L.W."/>
            <person name="Bailey B.A."/>
        </authorList>
    </citation>
    <scope>NUCLEOTIDE SEQUENCE [LARGE SCALE GENOMIC DNA]</scope>
    <source>
        <strain evidence="2 3">GH-76</strain>
    </source>
</reference>
<gene>
    <name evidence="2" type="ORF">V5O48_016085</name>
</gene>
<feature type="region of interest" description="Disordered" evidence="1">
    <location>
        <begin position="177"/>
        <end position="226"/>
    </location>
</feature>
<sequence length="226" mass="25345">MPIPLRNTAPRPNYTETAVPPLYLRSEAYYDSDSDSSLPALDPVSDSEDEDDQTAQPPDSHSSGASFPSLNDEAIADGRVMEWLVELAQAARGLTRYAVSRGERVVFDWTDETLQVVYDTTQRVSANGEPVDPTWMSEFFVDRGSDRARFTYERPIPPPRSMNQPTDPVWLQRLEASGTDGEGTERDWHREIVLRRQAESSRDSTDNTQQQDGLTSALRVPALPLD</sequence>
<feature type="compositionally biased region" description="Basic and acidic residues" evidence="1">
    <location>
        <begin position="183"/>
        <end position="205"/>
    </location>
</feature>
<dbReference type="Proteomes" id="UP001465976">
    <property type="component" value="Unassembled WGS sequence"/>
</dbReference>
<feature type="region of interest" description="Disordered" evidence="1">
    <location>
        <begin position="1"/>
        <end position="70"/>
    </location>
</feature>
<keyword evidence="3" id="KW-1185">Reference proteome</keyword>
<comment type="caution">
    <text evidence="2">The sequence shown here is derived from an EMBL/GenBank/DDBJ whole genome shotgun (WGS) entry which is preliminary data.</text>
</comment>
<evidence type="ECO:0000313" key="2">
    <source>
        <dbReference type="EMBL" id="KAL0565934.1"/>
    </source>
</evidence>
<name>A0ABR3ESS6_9AGAR</name>
<protein>
    <submittedName>
        <fullName evidence="2">Uncharacterized protein</fullName>
    </submittedName>
</protein>
<evidence type="ECO:0000313" key="3">
    <source>
        <dbReference type="Proteomes" id="UP001465976"/>
    </source>
</evidence>
<evidence type="ECO:0000256" key="1">
    <source>
        <dbReference type="SAM" id="MobiDB-lite"/>
    </source>
</evidence>
<feature type="compositionally biased region" description="Low complexity" evidence="1">
    <location>
        <begin position="29"/>
        <end position="44"/>
    </location>
</feature>
<accession>A0ABR3ESS6</accession>